<feature type="domain" description="ABC transmembrane type-1" evidence="12">
    <location>
        <begin position="140"/>
        <end position="427"/>
    </location>
</feature>
<evidence type="ECO:0000256" key="9">
    <source>
        <dbReference type="ARBA" id="ARBA00023136"/>
    </source>
</evidence>
<dbReference type="GO" id="GO:0005524">
    <property type="term" value="F:ATP binding"/>
    <property type="evidence" value="ECO:0007669"/>
    <property type="project" value="UniProtKB-KW"/>
</dbReference>
<protein>
    <submittedName>
        <fullName evidence="13">6331_t:CDS:1</fullName>
    </submittedName>
</protein>
<evidence type="ECO:0000256" key="4">
    <source>
        <dbReference type="ARBA" id="ARBA00022692"/>
    </source>
</evidence>
<feature type="transmembrane region" description="Helical" evidence="10">
    <location>
        <begin position="185"/>
        <end position="207"/>
    </location>
</feature>
<dbReference type="PROSITE" id="PS50929">
    <property type="entry name" value="ABC_TM1F"/>
    <property type="match status" value="2"/>
</dbReference>
<dbReference type="FunFam" id="3.40.50.300:FF:000997">
    <property type="entry name" value="Multidrug resistance-associated protein 1"/>
    <property type="match status" value="1"/>
</dbReference>
<dbReference type="GO" id="GO:0140359">
    <property type="term" value="F:ABC-type transporter activity"/>
    <property type="evidence" value="ECO:0007669"/>
    <property type="project" value="InterPro"/>
</dbReference>
<dbReference type="InterPro" id="IPR050173">
    <property type="entry name" value="ABC_transporter_C-like"/>
</dbReference>
<keyword evidence="8 10" id="KW-1133">Transmembrane helix</keyword>
<evidence type="ECO:0000256" key="2">
    <source>
        <dbReference type="ARBA" id="ARBA00009726"/>
    </source>
</evidence>
<dbReference type="GO" id="GO:0016020">
    <property type="term" value="C:membrane"/>
    <property type="evidence" value="ECO:0007669"/>
    <property type="project" value="UniProtKB-SubCell"/>
</dbReference>
<feature type="domain" description="ABC transmembrane type-1" evidence="12">
    <location>
        <begin position="756"/>
        <end position="1031"/>
    </location>
</feature>
<name>A0A9N8YSV3_9GLOM</name>
<evidence type="ECO:0000256" key="8">
    <source>
        <dbReference type="ARBA" id="ARBA00022989"/>
    </source>
</evidence>
<dbReference type="PANTHER" id="PTHR24223">
    <property type="entry name" value="ATP-BINDING CASSETTE SUB-FAMILY C"/>
    <property type="match status" value="1"/>
</dbReference>
<dbReference type="PROSITE" id="PS50893">
    <property type="entry name" value="ABC_TRANSPORTER_2"/>
    <property type="match status" value="2"/>
</dbReference>
<comment type="similarity">
    <text evidence="2">Belongs to the ABC transporter superfamily. ABCC family. Conjugate transporter (TC 3.A.1.208) subfamily.</text>
</comment>
<dbReference type="GO" id="GO:0016887">
    <property type="term" value="F:ATP hydrolysis activity"/>
    <property type="evidence" value="ECO:0007669"/>
    <property type="project" value="InterPro"/>
</dbReference>
<dbReference type="CDD" id="cd03244">
    <property type="entry name" value="ABCC_MRP_domain2"/>
    <property type="match status" value="1"/>
</dbReference>
<feature type="transmembrane region" description="Helical" evidence="10">
    <location>
        <begin position="751"/>
        <end position="771"/>
    </location>
</feature>
<dbReference type="SMART" id="SM00382">
    <property type="entry name" value="AAA"/>
    <property type="match status" value="2"/>
</dbReference>
<reference evidence="13" key="1">
    <citation type="submission" date="2021-06" db="EMBL/GenBank/DDBJ databases">
        <authorList>
            <person name="Kallberg Y."/>
            <person name="Tangrot J."/>
            <person name="Rosling A."/>
        </authorList>
    </citation>
    <scope>NUCLEOTIDE SEQUENCE</scope>
    <source>
        <strain evidence="13">FL966</strain>
    </source>
</reference>
<keyword evidence="6" id="KW-0547">Nucleotide-binding</keyword>
<evidence type="ECO:0000256" key="3">
    <source>
        <dbReference type="ARBA" id="ARBA00022448"/>
    </source>
</evidence>
<dbReference type="EMBL" id="CAJVQA010000064">
    <property type="protein sequence ID" value="CAG8453739.1"/>
    <property type="molecule type" value="Genomic_DNA"/>
</dbReference>
<dbReference type="InterPro" id="IPR003439">
    <property type="entry name" value="ABC_transporter-like_ATP-bd"/>
</dbReference>
<dbReference type="InterPro" id="IPR011527">
    <property type="entry name" value="ABC1_TM_dom"/>
</dbReference>
<evidence type="ECO:0000313" key="14">
    <source>
        <dbReference type="Proteomes" id="UP000789759"/>
    </source>
</evidence>
<feature type="transmembrane region" description="Helical" evidence="10">
    <location>
        <begin position="362"/>
        <end position="380"/>
    </location>
</feature>
<proteinExistence type="inferred from homology"/>
<comment type="subcellular location">
    <subcellularLocation>
        <location evidence="1">Membrane</location>
        <topology evidence="1">Multi-pass membrane protein</topology>
    </subcellularLocation>
</comment>
<keyword evidence="4 10" id="KW-0812">Transmembrane</keyword>
<dbReference type="InterPro" id="IPR036640">
    <property type="entry name" value="ABC1_TM_sf"/>
</dbReference>
<organism evidence="13 14">
    <name type="scientific">Cetraspora pellucida</name>
    <dbReference type="NCBI Taxonomy" id="1433469"/>
    <lineage>
        <taxon>Eukaryota</taxon>
        <taxon>Fungi</taxon>
        <taxon>Fungi incertae sedis</taxon>
        <taxon>Mucoromycota</taxon>
        <taxon>Glomeromycotina</taxon>
        <taxon>Glomeromycetes</taxon>
        <taxon>Diversisporales</taxon>
        <taxon>Gigasporaceae</taxon>
        <taxon>Cetraspora</taxon>
    </lineage>
</organism>
<dbReference type="FunFam" id="1.20.1560.10:FF:000006">
    <property type="entry name" value="ATP-binding cassette, sub-family C (CFTR/MRP), member 9"/>
    <property type="match status" value="1"/>
</dbReference>
<dbReference type="CDD" id="cd18597">
    <property type="entry name" value="ABC_6TM_YOR1_D1_like"/>
    <property type="match status" value="1"/>
</dbReference>
<evidence type="ECO:0000256" key="5">
    <source>
        <dbReference type="ARBA" id="ARBA00022737"/>
    </source>
</evidence>
<evidence type="ECO:0000256" key="1">
    <source>
        <dbReference type="ARBA" id="ARBA00004141"/>
    </source>
</evidence>
<feature type="domain" description="ABC transporter" evidence="11">
    <location>
        <begin position="1069"/>
        <end position="1333"/>
    </location>
</feature>
<dbReference type="InterPro" id="IPR027417">
    <property type="entry name" value="P-loop_NTPase"/>
</dbReference>
<keyword evidence="7" id="KW-0067">ATP-binding</keyword>
<dbReference type="InterPro" id="IPR003593">
    <property type="entry name" value="AAA+_ATPase"/>
</dbReference>
<dbReference type="SUPFAM" id="SSF52540">
    <property type="entry name" value="P-loop containing nucleoside triphosphate hydrolases"/>
    <property type="match status" value="2"/>
</dbReference>
<feature type="transmembrane region" description="Helical" evidence="10">
    <location>
        <begin position="272"/>
        <end position="296"/>
    </location>
</feature>
<dbReference type="Pfam" id="PF00005">
    <property type="entry name" value="ABC_tran"/>
    <property type="match status" value="2"/>
</dbReference>
<accession>A0A9N8YSV3</accession>
<evidence type="ECO:0000259" key="11">
    <source>
        <dbReference type="PROSITE" id="PS50893"/>
    </source>
</evidence>
<evidence type="ECO:0000313" key="13">
    <source>
        <dbReference type="EMBL" id="CAG8453739.1"/>
    </source>
</evidence>
<evidence type="ECO:0000259" key="12">
    <source>
        <dbReference type="PROSITE" id="PS50929"/>
    </source>
</evidence>
<keyword evidence="9 10" id="KW-0472">Membrane</keyword>
<dbReference type="OrthoDB" id="6500128at2759"/>
<feature type="transmembrane region" description="Helical" evidence="10">
    <location>
        <begin position="791"/>
        <end position="817"/>
    </location>
</feature>
<feature type="transmembrane region" description="Helical" evidence="10">
    <location>
        <begin position="386"/>
        <end position="411"/>
    </location>
</feature>
<gene>
    <name evidence="13" type="ORF">CPELLU_LOCUS281</name>
</gene>
<dbReference type="FunFam" id="3.40.50.300:FF:000610">
    <property type="entry name" value="Multidrug resistance-associated ABC transporter"/>
    <property type="match status" value="1"/>
</dbReference>
<feature type="domain" description="ABC transporter" evidence="11">
    <location>
        <begin position="481"/>
        <end position="690"/>
    </location>
</feature>
<dbReference type="Pfam" id="PF00664">
    <property type="entry name" value="ABC_membrane"/>
    <property type="match status" value="2"/>
</dbReference>
<keyword evidence="3" id="KW-0813">Transport</keyword>
<dbReference type="SUPFAM" id="SSF90123">
    <property type="entry name" value="ABC transporter transmembrane region"/>
    <property type="match status" value="2"/>
</dbReference>
<dbReference type="CDD" id="cd18606">
    <property type="entry name" value="ABC_6TM_YOR1_D2_like"/>
    <property type="match status" value="1"/>
</dbReference>
<dbReference type="InterPro" id="IPR017871">
    <property type="entry name" value="ABC_transporter-like_CS"/>
</dbReference>
<sequence length="1347" mass="151724">MFMPTKLSQFRCSNEITRLRHILFWNIERDRDYFLFFGYQQKQEIEKSRPPNCEKIIPEANANFFSKLIFHWPSALLRLGYERPLQKEDLYILDDKRLSKHLAEKFALEWKKEVEKVKKGKKPSLLKALNRMLGFRFWCAGVARFFGDTLQVLSPLVIQEILTFSVSSFNANVNNTNAPPISDGLILASVLFLMQMGSTFLSIWCLWGTDQTGFMTRTILITTIYRKAMVLSCKARNSFTIGKITNIISTDTTRLDFFCSYFHLLWSAPLQLSIALALLIFNIGPSALAGFSFLVITGPLQGRVMSALASTRSKATKVTDERVKWTQEILQGIRVIKYYAWEDSFLKTLNKLRDKELGYTKFILVIRAIVTGVASVMPVFASILSFVVFVLTGGTLTSELVFSSLALFNIIRLPLKLLPMVIAVATDAWVSIGRIQEILLADELEYLPKIDFNADKVAIKVINGEFVWDGSPVSDKGSQRIPNDQFAEKHSPILTPQLRLSDINLTISHGKLVAIVGPVGSGKSSLLSALVGEMKKVGGEIIFGGTVGYCPQTAWIQNSTLRDNITFGLPFDEEKYQRVIKDCCLEPDLAILPAGDMTEIGEKGINLSGGQKQRVNIARAVYFDADIVLLDDPLSVRSLAKKTRILVTHQLQLLSQVDYIICMEDGEIVEQGTYEELINAKKSFAKLISEFGDSKDEITTINIETNESTEKNFTSPIPSTSSQGLMSLEERTTGAVADEIYLTYIKAAGGLALIPLFLFLLVMMQGSNIGSNLWLSFWTSNNFALTTEQYMSVYCAWGVAESIFSVLVCLTLSFAGITAARNLHRKAIQQILRAPINFFETTPLGRIINRFSKDIDACDNLITESYRMFFSTLANVCGTFALIIAVFIWFLVPLIPLIILYYCAAIYFRATNRELKRLDSILRSSLYAHFSESLTGLPTIRAYREQARFISTNENYMDIENRAYFIQFSINRWLGIRLETIANSLIYCASLLAIMQRFQVEPAIIGLILSYATQVTADFNWCVRQFAEVEANMNAVERLVHYTDNLESEPAPIIPDNRPSSEWPVKGEIFINNLVMQYGPENPPVIKDVTIHIKDCEKIGIVGRTGCGKSTLATSFFRFIEPKSGQIIVDGIDITKIGLKDLRSRITIIPQDPVLFNGTIRSNLDPFSEYKDITLWNALRRAHLINGDIEDEYTNYLTNNEKSRLSHQLSATETPISKKQDLHLDSPVREHGSNFSQGQQQLIALARALVRHSKLIIMDEATASVDYKTDCLIQDTIKEEFANSTVITIAHRLRTVVDYTGKVIEYNSPYVLLQNPESTFRAMCESSGEFNELVELAKQRYKGDSLD</sequence>
<evidence type="ECO:0000256" key="7">
    <source>
        <dbReference type="ARBA" id="ARBA00022840"/>
    </source>
</evidence>
<dbReference type="Gene3D" id="1.20.1560.10">
    <property type="entry name" value="ABC transporter type 1, transmembrane domain"/>
    <property type="match status" value="2"/>
</dbReference>
<dbReference type="PROSITE" id="PS00211">
    <property type="entry name" value="ABC_TRANSPORTER_1"/>
    <property type="match status" value="2"/>
</dbReference>
<dbReference type="Gene3D" id="3.40.50.300">
    <property type="entry name" value="P-loop containing nucleotide triphosphate hydrolases"/>
    <property type="match status" value="2"/>
</dbReference>
<evidence type="ECO:0000256" key="10">
    <source>
        <dbReference type="SAM" id="Phobius"/>
    </source>
</evidence>
<dbReference type="FunFam" id="1.20.1560.10:FF:000010">
    <property type="entry name" value="Multidrug resistance-associated ABC transporter"/>
    <property type="match status" value="1"/>
</dbReference>
<keyword evidence="14" id="KW-1185">Reference proteome</keyword>
<dbReference type="Proteomes" id="UP000789759">
    <property type="component" value="Unassembled WGS sequence"/>
</dbReference>
<dbReference type="CDD" id="cd03250">
    <property type="entry name" value="ABCC_MRP_domain1"/>
    <property type="match status" value="1"/>
</dbReference>
<evidence type="ECO:0000256" key="6">
    <source>
        <dbReference type="ARBA" id="ARBA00022741"/>
    </source>
</evidence>
<comment type="caution">
    <text evidence="13">The sequence shown here is derived from an EMBL/GenBank/DDBJ whole genome shotgun (WGS) entry which is preliminary data.</text>
</comment>
<feature type="transmembrane region" description="Helical" evidence="10">
    <location>
        <begin position="873"/>
        <end position="902"/>
    </location>
</feature>
<keyword evidence="5" id="KW-0677">Repeat</keyword>
<dbReference type="PANTHER" id="PTHR24223:SF456">
    <property type="entry name" value="MULTIDRUG RESISTANCE-ASSOCIATED PROTEIN LETHAL(2)03659"/>
    <property type="match status" value="1"/>
</dbReference>